<dbReference type="SUPFAM" id="SSF52266">
    <property type="entry name" value="SGNH hydrolase"/>
    <property type="match status" value="1"/>
</dbReference>
<dbReference type="InterPro" id="IPR045136">
    <property type="entry name" value="Iah1-like"/>
</dbReference>
<evidence type="ECO:0000313" key="3">
    <source>
        <dbReference type="Proteomes" id="UP001408356"/>
    </source>
</evidence>
<comment type="caution">
    <text evidence="2">The sequence shown here is derived from an EMBL/GenBank/DDBJ whole genome shotgun (WGS) entry which is preliminary data.</text>
</comment>
<dbReference type="PANTHER" id="PTHR14209:SF19">
    <property type="entry name" value="ISOAMYL ACETATE-HYDROLYZING ESTERASE 1 HOMOLOG"/>
    <property type="match status" value="1"/>
</dbReference>
<dbReference type="Gene3D" id="3.40.50.1110">
    <property type="entry name" value="SGNH hydrolase"/>
    <property type="match status" value="1"/>
</dbReference>
<dbReference type="InterPro" id="IPR036514">
    <property type="entry name" value="SGNH_hydro_sf"/>
</dbReference>
<dbReference type="EMBL" id="JARVKF010000090">
    <property type="protein sequence ID" value="KAK9423125.1"/>
    <property type="molecule type" value="Genomic_DNA"/>
</dbReference>
<sequence length="304" mass="33485">MAASYDQVVLFGDSLFQGAADILEGFSFQAALQKRESALCPVKIDLTDLVDCIRRLDVVNRGFSGWNTDDALRYLPEIFPAKGSDEGKGPRLRYLLVLLGANDACHPWSHPSQFCAKEDYKAKLKKIITHPNIVAHQAKVLLVTPPPLDETRIYQYDIEENGLDKLTRTAANSAEYSQVARDVAAEVPGTILIDLQDALIRHAISLTSEYDAKNPHHHNGRIPLLGYMEGNGGKGFRGALGQLLPDGLHLSGEAYKVFFSLVFPHIGPFPAALDGPGEKSEFANPFPDWSILAAEREEKYKAKS</sequence>
<proteinExistence type="predicted"/>
<dbReference type="PANTHER" id="PTHR14209">
    <property type="entry name" value="ISOAMYL ACETATE-HYDROLYZING ESTERASE 1"/>
    <property type="match status" value="1"/>
</dbReference>
<dbReference type="InterPro" id="IPR013830">
    <property type="entry name" value="SGNH_hydro"/>
</dbReference>
<dbReference type="Proteomes" id="UP001408356">
    <property type="component" value="Unassembled WGS sequence"/>
</dbReference>
<name>A0ABR2V886_9PEZI</name>
<organism evidence="2 3">
    <name type="scientific">Seiridium unicorne</name>
    <dbReference type="NCBI Taxonomy" id="138068"/>
    <lineage>
        <taxon>Eukaryota</taxon>
        <taxon>Fungi</taxon>
        <taxon>Dikarya</taxon>
        <taxon>Ascomycota</taxon>
        <taxon>Pezizomycotina</taxon>
        <taxon>Sordariomycetes</taxon>
        <taxon>Xylariomycetidae</taxon>
        <taxon>Amphisphaeriales</taxon>
        <taxon>Sporocadaceae</taxon>
        <taxon>Seiridium</taxon>
    </lineage>
</organism>
<protein>
    <submittedName>
        <fullName evidence="2">SGNH hydrolase-type esterase domain-containing protein</fullName>
    </submittedName>
</protein>
<evidence type="ECO:0000313" key="2">
    <source>
        <dbReference type="EMBL" id="KAK9423125.1"/>
    </source>
</evidence>
<accession>A0ABR2V886</accession>
<reference evidence="2 3" key="1">
    <citation type="journal article" date="2024" name="J. Plant Pathol.">
        <title>Sequence and assembly of the genome of Seiridium unicorne, isolate CBS 538.82, causal agent of cypress canker disease.</title>
        <authorList>
            <person name="Scali E."/>
            <person name="Rocca G.D."/>
            <person name="Danti R."/>
            <person name="Garbelotto M."/>
            <person name="Barberini S."/>
            <person name="Baroncelli R."/>
            <person name="Emiliani G."/>
        </authorList>
    </citation>
    <scope>NUCLEOTIDE SEQUENCE [LARGE SCALE GENOMIC DNA]</scope>
    <source>
        <strain evidence="2 3">BM-138-508</strain>
    </source>
</reference>
<keyword evidence="3" id="KW-1185">Reference proteome</keyword>
<dbReference type="Pfam" id="PF13472">
    <property type="entry name" value="Lipase_GDSL_2"/>
    <property type="match status" value="1"/>
</dbReference>
<feature type="domain" description="SGNH hydrolase-type esterase" evidence="1">
    <location>
        <begin position="10"/>
        <end position="212"/>
    </location>
</feature>
<dbReference type="CDD" id="cd01838">
    <property type="entry name" value="Isoamyl_acetate_hydrolase_like"/>
    <property type="match status" value="1"/>
</dbReference>
<keyword evidence="2" id="KW-0378">Hydrolase</keyword>
<dbReference type="GO" id="GO:0016787">
    <property type="term" value="F:hydrolase activity"/>
    <property type="evidence" value="ECO:0007669"/>
    <property type="project" value="UniProtKB-KW"/>
</dbReference>
<evidence type="ECO:0000259" key="1">
    <source>
        <dbReference type="Pfam" id="PF13472"/>
    </source>
</evidence>
<gene>
    <name evidence="2" type="ORF">SUNI508_04419</name>
</gene>